<dbReference type="InterPro" id="IPR036388">
    <property type="entry name" value="WH-like_DNA-bd_sf"/>
</dbReference>
<proteinExistence type="predicted"/>
<evidence type="ECO:0000256" key="2">
    <source>
        <dbReference type="ARBA" id="ARBA00023125"/>
    </source>
</evidence>
<dbReference type="Gene3D" id="3.30.450.40">
    <property type="match status" value="1"/>
</dbReference>
<feature type="domain" description="IclR-ED" evidence="5">
    <location>
        <begin position="76"/>
        <end position="259"/>
    </location>
</feature>
<dbReference type="Pfam" id="PF09339">
    <property type="entry name" value="HTH_IclR"/>
    <property type="match status" value="1"/>
</dbReference>
<comment type="caution">
    <text evidence="6">The sequence shown here is derived from an EMBL/GenBank/DDBJ whole genome shotgun (WGS) entry which is preliminary data.</text>
</comment>
<dbReference type="InterPro" id="IPR036390">
    <property type="entry name" value="WH_DNA-bd_sf"/>
</dbReference>
<gene>
    <name evidence="6" type="ORF">AN216_07920</name>
</gene>
<protein>
    <submittedName>
        <fullName evidence="6">IclR family transcriptional regulator</fullName>
    </submittedName>
</protein>
<name>A0A1E7KJU9_9ACTN</name>
<dbReference type="PROSITE" id="PS51078">
    <property type="entry name" value="ICLR_ED"/>
    <property type="match status" value="1"/>
</dbReference>
<dbReference type="PANTHER" id="PTHR30136">
    <property type="entry name" value="HELIX-TURN-HELIX TRANSCRIPTIONAL REGULATOR, ICLR FAMILY"/>
    <property type="match status" value="1"/>
</dbReference>
<dbReference type="InterPro" id="IPR005471">
    <property type="entry name" value="Tscrpt_reg_IclR_N"/>
</dbReference>
<accession>A0A1E7KJU9</accession>
<dbReference type="GO" id="GO:0045892">
    <property type="term" value="P:negative regulation of DNA-templated transcription"/>
    <property type="evidence" value="ECO:0007669"/>
    <property type="project" value="TreeGrafter"/>
</dbReference>
<dbReference type="Gene3D" id="1.10.10.10">
    <property type="entry name" value="Winged helix-like DNA-binding domain superfamily/Winged helix DNA-binding domain"/>
    <property type="match status" value="1"/>
</dbReference>
<evidence type="ECO:0000313" key="7">
    <source>
        <dbReference type="Proteomes" id="UP000176101"/>
    </source>
</evidence>
<dbReference type="AlphaFoldDB" id="A0A1E7KJU9"/>
<dbReference type="PROSITE" id="PS51077">
    <property type="entry name" value="HTH_ICLR"/>
    <property type="match status" value="1"/>
</dbReference>
<evidence type="ECO:0000256" key="1">
    <source>
        <dbReference type="ARBA" id="ARBA00023015"/>
    </source>
</evidence>
<dbReference type="Pfam" id="PF01614">
    <property type="entry name" value="IclR_C"/>
    <property type="match status" value="1"/>
</dbReference>
<sequence>MTNGIDERYHVRSVSRAALILEHLAAATDGLTVTEVARIAGGSKSSTFSTLQTLESHGLVSSEGEGTQRRYFLGLTLARYGELAVSRVSIRDIALPELRALTDETQMSSRVAKPEQGHAVIVGRVDAPGSVRFDLHMGQRELPHCSGLGKAVTAELDDDAVRRLLDSVGMPARTRKTVTDPERLLAQLADVRRRGYAVDDEEDADGVYCVGAVARNHRGECAGAISVTGLKLDVTEERIHELGELVRECAHRISARLGWS</sequence>
<dbReference type="STRING" id="1075402.AN216_07920"/>
<dbReference type="GO" id="GO:0003700">
    <property type="term" value="F:DNA-binding transcription factor activity"/>
    <property type="evidence" value="ECO:0007669"/>
    <property type="project" value="TreeGrafter"/>
</dbReference>
<dbReference type="SUPFAM" id="SSF46785">
    <property type="entry name" value="Winged helix' DNA-binding domain"/>
    <property type="match status" value="1"/>
</dbReference>
<dbReference type="GO" id="GO:0003677">
    <property type="term" value="F:DNA binding"/>
    <property type="evidence" value="ECO:0007669"/>
    <property type="project" value="UniProtKB-KW"/>
</dbReference>
<dbReference type="SUPFAM" id="SSF55781">
    <property type="entry name" value="GAF domain-like"/>
    <property type="match status" value="1"/>
</dbReference>
<dbReference type="RefSeq" id="WP_079166379.1">
    <property type="nucleotide sequence ID" value="NZ_LJGU01000114.1"/>
</dbReference>
<evidence type="ECO:0000259" key="5">
    <source>
        <dbReference type="PROSITE" id="PS51078"/>
    </source>
</evidence>
<reference evidence="6 7" key="1">
    <citation type="journal article" date="2016" name="Front. Microbiol.">
        <title>Comparative Genomics Analysis of Streptomyces Species Reveals Their Adaptation to the Marine Environment and Their Diversity at the Genomic Level.</title>
        <authorList>
            <person name="Tian X."/>
            <person name="Zhang Z."/>
            <person name="Yang T."/>
            <person name="Chen M."/>
            <person name="Li J."/>
            <person name="Chen F."/>
            <person name="Yang J."/>
            <person name="Li W."/>
            <person name="Zhang B."/>
            <person name="Zhang Z."/>
            <person name="Wu J."/>
            <person name="Zhang C."/>
            <person name="Long L."/>
            <person name="Xiao J."/>
        </authorList>
    </citation>
    <scope>NUCLEOTIDE SEQUENCE [LARGE SCALE GENOMIC DNA]</scope>
    <source>
        <strain evidence="6 7">SCSIO 02100</strain>
    </source>
</reference>
<dbReference type="PANTHER" id="PTHR30136:SF24">
    <property type="entry name" value="HTH-TYPE TRANSCRIPTIONAL REPRESSOR ALLR"/>
    <property type="match status" value="1"/>
</dbReference>
<evidence type="ECO:0000256" key="3">
    <source>
        <dbReference type="ARBA" id="ARBA00023163"/>
    </source>
</evidence>
<keyword evidence="1" id="KW-0805">Transcription regulation</keyword>
<evidence type="ECO:0000259" key="4">
    <source>
        <dbReference type="PROSITE" id="PS51077"/>
    </source>
</evidence>
<dbReference type="SMART" id="SM00346">
    <property type="entry name" value="HTH_ICLR"/>
    <property type="match status" value="1"/>
</dbReference>
<keyword evidence="7" id="KW-1185">Reference proteome</keyword>
<dbReference type="InterPro" id="IPR014757">
    <property type="entry name" value="Tscrpt_reg_IclR_C"/>
</dbReference>
<dbReference type="InterPro" id="IPR029016">
    <property type="entry name" value="GAF-like_dom_sf"/>
</dbReference>
<feature type="domain" description="HTH iclR-type" evidence="4">
    <location>
        <begin position="11"/>
        <end position="75"/>
    </location>
</feature>
<dbReference type="Proteomes" id="UP000176101">
    <property type="component" value="Unassembled WGS sequence"/>
</dbReference>
<keyword evidence="2" id="KW-0238">DNA-binding</keyword>
<evidence type="ECO:0000313" key="6">
    <source>
        <dbReference type="EMBL" id="OEV04134.1"/>
    </source>
</evidence>
<dbReference type="EMBL" id="LJGU01000114">
    <property type="protein sequence ID" value="OEV04134.1"/>
    <property type="molecule type" value="Genomic_DNA"/>
</dbReference>
<organism evidence="6 7">
    <name type="scientific">Streptomyces oceani</name>
    <dbReference type="NCBI Taxonomy" id="1075402"/>
    <lineage>
        <taxon>Bacteria</taxon>
        <taxon>Bacillati</taxon>
        <taxon>Actinomycetota</taxon>
        <taxon>Actinomycetes</taxon>
        <taxon>Kitasatosporales</taxon>
        <taxon>Streptomycetaceae</taxon>
        <taxon>Streptomyces</taxon>
    </lineage>
</organism>
<dbReference type="PATRIC" id="fig|1075402.3.peg.4391"/>
<dbReference type="OrthoDB" id="8479143at2"/>
<keyword evidence="3" id="KW-0804">Transcription</keyword>
<dbReference type="InterPro" id="IPR050707">
    <property type="entry name" value="HTH_MetabolicPath_Reg"/>
</dbReference>